<organism evidence="2 3">
    <name type="scientific">Basidiobolus meristosporus CBS 931.73</name>
    <dbReference type="NCBI Taxonomy" id="1314790"/>
    <lineage>
        <taxon>Eukaryota</taxon>
        <taxon>Fungi</taxon>
        <taxon>Fungi incertae sedis</taxon>
        <taxon>Zoopagomycota</taxon>
        <taxon>Entomophthoromycotina</taxon>
        <taxon>Basidiobolomycetes</taxon>
        <taxon>Basidiobolales</taxon>
        <taxon>Basidiobolaceae</taxon>
        <taxon>Basidiobolus</taxon>
    </lineage>
</organism>
<dbReference type="AlphaFoldDB" id="A0A1Y1YKH4"/>
<proteinExistence type="predicted"/>
<name>A0A1Y1YKH4_9FUNG</name>
<gene>
    <name evidence="2" type="ORF">K493DRAFT_367326</name>
</gene>
<accession>A0A1Y1YKH4</accession>
<dbReference type="EMBL" id="MCFE01000112">
    <property type="protein sequence ID" value="ORX98515.1"/>
    <property type="molecule type" value="Genomic_DNA"/>
</dbReference>
<protein>
    <submittedName>
        <fullName evidence="2">Uncharacterized protein</fullName>
    </submittedName>
</protein>
<dbReference type="InParanoid" id="A0A1Y1YKH4"/>
<feature type="region of interest" description="Disordered" evidence="1">
    <location>
        <begin position="79"/>
        <end position="107"/>
    </location>
</feature>
<reference evidence="2 3" key="1">
    <citation type="submission" date="2016-07" db="EMBL/GenBank/DDBJ databases">
        <title>Pervasive Adenine N6-methylation of Active Genes in Fungi.</title>
        <authorList>
            <consortium name="DOE Joint Genome Institute"/>
            <person name="Mondo S.J."/>
            <person name="Dannebaum R.O."/>
            <person name="Kuo R.C."/>
            <person name="Labutti K."/>
            <person name="Haridas S."/>
            <person name="Kuo A."/>
            <person name="Salamov A."/>
            <person name="Ahrendt S.R."/>
            <person name="Lipzen A."/>
            <person name="Sullivan W."/>
            <person name="Andreopoulos W.B."/>
            <person name="Clum A."/>
            <person name="Lindquist E."/>
            <person name="Daum C."/>
            <person name="Ramamoorthy G.K."/>
            <person name="Gryganskyi A."/>
            <person name="Culley D."/>
            <person name="Magnuson J.K."/>
            <person name="James T.Y."/>
            <person name="O'Malley M.A."/>
            <person name="Stajich J.E."/>
            <person name="Spatafora J.W."/>
            <person name="Visel A."/>
            <person name="Grigoriev I.V."/>
        </authorList>
    </citation>
    <scope>NUCLEOTIDE SEQUENCE [LARGE SCALE GENOMIC DNA]</scope>
    <source>
        <strain evidence="2 3">CBS 931.73</strain>
    </source>
</reference>
<evidence type="ECO:0000256" key="1">
    <source>
        <dbReference type="SAM" id="MobiDB-lite"/>
    </source>
</evidence>
<sequence length="351" mass="39284">MMSEWELLIEDNKLLWTVVESFQQASGPQQGYRMLCAAMGVLFYTKKLSALILKDGATNISFQQAPIFSADLTVLGPSIPTRQPKKSKSVPKSTSKTPKATSSEASPNISSSLALYNFRSWFGSFIASSGECQGVDDGQIGTLLEKLSLISLEHQQNPRKSTTLAELQKSVASLSSSAMTITDDVKSLVQLSKHIHQYDCVGKATLVLSNVAHYNLAQSYVHFCSSQLTKHPEWRDFKPLGRARKLREQVRLVGAKVESNFCYETFKYNLERATPLYLIANYLGVSCLEYVEVFTASKMSSFKANSWNMLTLYLLSATNYRGCFVLKDEADPYKHISDKQLLDFPSYFMCN</sequence>
<evidence type="ECO:0000313" key="2">
    <source>
        <dbReference type="EMBL" id="ORX98515.1"/>
    </source>
</evidence>
<dbReference type="Proteomes" id="UP000193498">
    <property type="component" value="Unassembled WGS sequence"/>
</dbReference>
<feature type="compositionally biased region" description="Low complexity" evidence="1">
    <location>
        <begin position="90"/>
        <end position="103"/>
    </location>
</feature>
<evidence type="ECO:0000313" key="3">
    <source>
        <dbReference type="Proteomes" id="UP000193498"/>
    </source>
</evidence>
<keyword evidence="3" id="KW-1185">Reference proteome</keyword>
<comment type="caution">
    <text evidence="2">The sequence shown here is derived from an EMBL/GenBank/DDBJ whole genome shotgun (WGS) entry which is preliminary data.</text>
</comment>